<evidence type="ECO:0000313" key="2">
    <source>
        <dbReference type="EMBL" id="KAK3760803.1"/>
    </source>
</evidence>
<feature type="region of interest" description="Disordered" evidence="1">
    <location>
        <begin position="58"/>
        <end position="97"/>
    </location>
</feature>
<feature type="region of interest" description="Disordered" evidence="1">
    <location>
        <begin position="510"/>
        <end position="565"/>
    </location>
</feature>
<accession>A0AAE0Z0Y7</accession>
<organism evidence="2 3">
    <name type="scientific">Elysia crispata</name>
    <name type="common">lettuce slug</name>
    <dbReference type="NCBI Taxonomy" id="231223"/>
    <lineage>
        <taxon>Eukaryota</taxon>
        <taxon>Metazoa</taxon>
        <taxon>Spiralia</taxon>
        <taxon>Lophotrochozoa</taxon>
        <taxon>Mollusca</taxon>
        <taxon>Gastropoda</taxon>
        <taxon>Heterobranchia</taxon>
        <taxon>Euthyneura</taxon>
        <taxon>Panpulmonata</taxon>
        <taxon>Sacoglossa</taxon>
        <taxon>Placobranchoidea</taxon>
        <taxon>Plakobranchidae</taxon>
        <taxon>Elysia</taxon>
    </lineage>
</organism>
<feature type="compositionally biased region" description="Polar residues" evidence="1">
    <location>
        <begin position="610"/>
        <end position="621"/>
    </location>
</feature>
<feature type="region of interest" description="Disordered" evidence="1">
    <location>
        <begin position="133"/>
        <end position="159"/>
    </location>
</feature>
<dbReference type="AlphaFoldDB" id="A0AAE0Z0Y7"/>
<dbReference type="EMBL" id="JAWDGP010004943">
    <property type="protein sequence ID" value="KAK3760803.1"/>
    <property type="molecule type" value="Genomic_DNA"/>
</dbReference>
<feature type="region of interest" description="Disordered" evidence="1">
    <location>
        <begin position="1"/>
        <end position="25"/>
    </location>
</feature>
<feature type="compositionally biased region" description="Polar residues" evidence="1">
    <location>
        <begin position="521"/>
        <end position="546"/>
    </location>
</feature>
<feature type="region of interest" description="Disordered" evidence="1">
    <location>
        <begin position="608"/>
        <end position="628"/>
    </location>
</feature>
<evidence type="ECO:0000313" key="3">
    <source>
        <dbReference type="Proteomes" id="UP001283361"/>
    </source>
</evidence>
<evidence type="ECO:0000256" key="1">
    <source>
        <dbReference type="SAM" id="MobiDB-lite"/>
    </source>
</evidence>
<feature type="compositionally biased region" description="Polar residues" evidence="1">
    <location>
        <begin position="409"/>
        <end position="419"/>
    </location>
</feature>
<feature type="region of interest" description="Disordered" evidence="1">
    <location>
        <begin position="685"/>
        <end position="704"/>
    </location>
</feature>
<sequence>MEASATAQAGVRQSTRATSTVTETESLLSKLGQGYKRAKAQQILRLLADQESLNQRFKDCALNEDDEDDEGVNDDESAEKTRKNSQGDRSNSPVGGVWVKRGLTSTLSVAEEEKRERLLAGLEREQRHEGYLGGSKIIKASETPSTKSKQKKKVSSAVDPSRCRTSMGFYNAAECSTSVDGNPELDVDGAANADLELAMGAEADTENQSPRFLSEENDFILTAVGARARLTPRGGPKQRRLFRQQLTQGVTSTVTVTIPEESVGIQSARSSSTRPKTGIVGSSARSKQYRRPSRPNPSRSELETSGSAASHRGFGQPEYTPTSILSNITVTSTTVSKLDPPFTPRGSSMGGIGIRGFCDGPQTPRVSIRDDAIFIPITPRGGATSITPRPEATSTHRHNNEPISALFTPRQQQEYNGSATPRGGISSCAQEIPTPSNTPRDVAADVAKGSYTPRHSSTGGGGGYNEGKYILTPRQSKTISFRTAANDMANSQNRKDLNSSPRRNDLALALTPRQKDHNGVALTSKTDCSSGATDMSLTPRNDNSPSVPLKTPRRADDSGIPMTNGVVVTPRSYNISSSGQWTARAGSSGTGLSATGFSSFNANKTHLKQSKVTEQQTTFDPSSPRGAYPIPEYIKSEGWSSTSTNGININGDMISPRKSNPKGQAFIESQRSPRHVSRAVLSVEKNPSGVSATAVPQRHPKSRVSHNEIDITTPRRQRVVAAAVAASEKTPAAAASSVMTPRGMGDLHRVPVHGNLSHRSERLQPMAVMKLPPLDAAIHKPVVS</sequence>
<name>A0AAE0Z0Y7_9GAST</name>
<feature type="region of interest" description="Disordered" evidence="1">
    <location>
        <begin position="334"/>
        <end position="353"/>
    </location>
</feature>
<reference evidence="2" key="1">
    <citation type="journal article" date="2023" name="G3 (Bethesda)">
        <title>A reference genome for the long-term kleptoplast-retaining sea slug Elysia crispata morphotype clarki.</title>
        <authorList>
            <person name="Eastman K.E."/>
            <person name="Pendleton A.L."/>
            <person name="Shaikh M.A."/>
            <person name="Suttiyut T."/>
            <person name="Ogas R."/>
            <person name="Tomko P."/>
            <person name="Gavelis G."/>
            <person name="Widhalm J.R."/>
            <person name="Wisecaver J.H."/>
        </authorList>
    </citation>
    <scope>NUCLEOTIDE SEQUENCE</scope>
    <source>
        <strain evidence="2">ECLA1</strain>
    </source>
</reference>
<protein>
    <submittedName>
        <fullName evidence="2">Uncharacterized protein</fullName>
    </submittedName>
</protein>
<feature type="region of interest" description="Disordered" evidence="1">
    <location>
        <begin position="264"/>
        <end position="322"/>
    </location>
</feature>
<keyword evidence="3" id="KW-1185">Reference proteome</keyword>
<feature type="region of interest" description="Disordered" evidence="1">
    <location>
        <begin position="652"/>
        <end position="675"/>
    </location>
</feature>
<feature type="compositionally biased region" description="Polar residues" evidence="1">
    <location>
        <begin position="1"/>
        <end position="17"/>
    </location>
</feature>
<feature type="compositionally biased region" description="Polar residues" evidence="1">
    <location>
        <begin position="264"/>
        <end position="275"/>
    </location>
</feature>
<comment type="caution">
    <text evidence="2">The sequence shown here is derived from an EMBL/GenBank/DDBJ whole genome shotgun (WGS) entry which is preliminary data.</text>
</comment>
<dbReference type="Proteomes" id="UP001283361">
    <property type="component" value="Unassembled WGS sequence"/>
</dbReference>
<feature type="compositionally biased region" description="Polar residues" evidence="1">
    <location>
        <begin position="657"/>
        <end position="670"/>
    </location>
</feature>
<proteinExistence type="predicted"/>
<feature type="region of interest" description="Disordered" evidence="1">
    <location>
        <begin position="379"/>
        <end position="442"/>
    </location>
</feature>
<gene>
    <name evidence="2" type="ORF">RRG08_034105</name>
</gene>
<feature type="compositionally biased region" description="Acidic residues" evidence="1">
    <location>
        <begin position="62"/>
        <end position="77"/>
    </location>
</feature>
<feature type="compositionally biased region" description="Polar residues" evidence="1">
    <location>
        <begin position="427"/>
        <end position="439"/>
    </location>
</feature>